<name>A0A655YRN6_VIBCL</name>
<protein>
    <submittedName>
        <fullName evidence="1">Uncharacterized protein</fullName>
    </submittedName>
</protein>
<reference evidence="1 2" key="1">
    <citation type="submission" date="2015-07" db="EMBL/GenBank/DDBJ databases">
        <authorList>
            <consortium name="Pathogen Informatics"/>
        </authorList>
    </citation>
    <scope>NUCLEOTIDE SEQUENCE [LARGE SCALE GENOMIC DNA]</scope>
    <source>
        <strain evidence="1 2">A316</strain>
    </source>
</reference>
<dbReference type="AlphaFoldDB" id="A0A655YRN6"/>
<proteinExistence type="predicted"/>
<sequence>MCHSEVDSARATEDAFKTCDSTNQLATSEITSSQQSKQDGQRTKYHLFRRWVAQRTNEHKASENAPQSQVPPHERRRACRQSHVWHYDQTNQRQPEQTVRSKCRCTEGVTTFKAHDADDNLTQTAVKNTHRQNH</sequence>
<accession>A0A655YRN6</accession>
<dbReference type="Proteomes" id="UP000041770">
    <property type="component" value="Unassembled WGS sequence"/>
</dbReference>
<dbReference type="EMBL" id="CWQY01000007">
    <property type="protein sequence ID" value="CSC47334.1"/>
    <property type="molecule type" value="Genomic_DNA"/>
</dbReference>
<evidence type="ECO:0000313" key="1">
    <source>
        <dbReference type="EMBL" id="CSC47334.1"/>
    </source>
</evidence>
<organism evidence="1 2">
    <name type="scientific">Vibrio cholerae</name>
    <dbReference type="NCBI Taxonomy" id="666"/>
    <lineage>
        <taxon>Bacteria</taxon>
        <taxon>Pseudomonadati</taxon>
        <taxon>Pseudomonadota</taxon>
        <taxon>Gammaproteobacteria</taxon>
        <taxon>Vibrionales</taxon>
        <taxon>Vibrionaceae</taxon>
        <taxon>Vibrio</taxon>
    </lineage>
</organism>
<evidence type="ECO:0000313" key="2">
    <source>
        <dbReference type="Proteomes" id="UP000041770"/>
    </source>
</evidence>
<gene>
    <name evidence="1" type="ORF">ERS013200_01496</name>
</gene>